<dbReference type="EMBL" id="AENY02000002">
    <property type="protein sequence ID" value="EKP95280.1"/>
    <property type="molecule type" value="Genomic_DNA"/>
</dbReference>
<dbReference type="Proteomes" id="UP000005710">
    <property type="component" value="Unassembled WGS sequence"/>
</dbReference>
<dbReference type="InterPro" id="IPR046953">
    <property type="entry name" value="Spore_GerAC-like_C"/>
</dbReference>
<name>K6P2I4_9FIRM</name>
<dbReference type="InterPro" id="IPR057336">
    <property type="entry name" value="GerAC_N"/>
</dbReference>
<keyword evidence="5" id="KW-0472">Membrane</keyword>
<evidence type="ECO:0000256" key="2">
    <source>
        <dbReference type="ARBA" id="ARBA00007886"/>
    </source>
</evidence>
<evidence type="ECO:0000256" key="4">
    <source>
        <dbReference type="ARBA" id="ARBA00022729"/>
    </source>
</evidence>
<proteinExistence type="inferred from homology"/>
<dbReference type="PANTHER" id="PTHR35789">
    <property type="entry name" value="SPORE GERMINATION PROTEIN B3"/>
    <property type="match status" value="1"/>
</dbReference>
<keyword evidence="6" id="KW-0564">Palmitate</keyword>
<comment type="similarity">
    <text evidence="2">Belongs to the GerABKC lipoprotein family.</text>
</comment>
<dbReference type="AlphaFoldDB" id="K6P2I4"/>
<dbReference type="GO" id="GO:0016020">
    <property type="term" value="C:membrane"/>
    <property type="evidence" value="ECO:0007669"/>
    <property type="project" value="UniProtKB-SubCell"/>
</dbReference>
<dbReference type="HOGENOM" id="CLU_626898_0_0_9"/>
<evidence type="ECO:0000259" key="10">
    <source>
        <dbReference type="Pfam" id="PF25198"/>
    </source>
</evidence>
<evidence type="ECO:0000259" key="9">
    <source>
        <dbReference type="Pfam" id="PF05504"/>
    </source>
</evidence>
<feature type="domain" description="Spore germination protein N-terminal" evidence="10">
    <location>
        <begin position="28"/>
        <end position="207"/>
    </location>
</feature>
<feature type="compositionally biased region" description="Low complexity" evidence="8">
    <location>
        <begin position="269"/>
        <end position="279"/>
    </location>
</feature>
<keyword evidence="7" id="KW-0449">Lipoprotein</keyword>
<evidence type="ECO:0000256" key="5">
    <source>
        <dbReference type="ARBA" id="ARBA00023136"/>
    </source>
</evidence>
<dbReference type="InterPro" id="IPR038501">
    <property type="entry name" value="Spore_GerAC_C_sf"/>
</dbReference>
<dbReference type="Pfam" id="PF25198">
    <property type="entry name" value="Spore_GerAC_N"/>
    <property type="match status" value="1"/>
</dbReference>
<evidence type="ECO:0000313" key="12">
    <source>
        <dbReference type="Proteomes" id="UP000005710"/>
    </source>
</evidence>
<evidence type="ECO:0000256" key="3">
    <source>
        <dbReference type="ARBA" id="ARBA00022544"/>
    </source>
</evidence>
<accession>K6P2I4</accession>
<organism evidence="11 12">
    <name type="scientific">Thermaerobacter subterraneus DSM 13965</name>
    <dbReference type="NCBI Taxonomy" id="867903"/>
    <lineage>
        <taxon>Bacteria</taxon>
        <taxon>Bacillati</taxon>
        <taxon>Bacillota</taxon>
        <taxon>Clostridia</taxon>
        <taxon>Eubacteriales</taxon>
        <taxon>Clostridiales Family XVII. Incertae Sedis</taxon>
        <taxon>Thermaerobacter</taxon>
    </lineage>
</organism>
<feature type="compositionally biased region" description="Gly residues" evidence="8">
    <location>
        <begin position="280"/>
        <end position="303"/>
    </location>
</feature>
<reference evidence="11" key="1">
    <citation type="submission" date="2010-10" db="EMBL/GenBank/DDBJ databases">
        <authorList>
            <consortium name="US DOE Joint Genome Institute (JGI-PGF)"/>
            <person name="Lucas S."/>
            <person name="Copeland A."/>
            <person name="Lapidus A."/>
            <person name="Bruce D."/>
            <person name="Goodwin L."/>
            <person name="Pitluck S."/>
            <person name="Kyrpides N."/>
            <person name="Mavromatis K."/>
            <person name="Detter J.C."/>
            <person name="Han C."/>
            <person name="Land M."/>
            <person name="Hauser L."/>
            <person name="Markowitz V."/>
            <person name="Cheng J.-F."/>
            <person name="Hugenholtz P."/>
            <person name="Woyke T."/>
            <person name="Wu D."/>
            <person name="Pukall R."/>
            <person name="Wahrenburg C."/>
            <person name="Brambilla E."/>
            <person name="Klenk H.-P."/>
            <person name="Eisen J.A."/>
        </authorList>
    </citation>
    <scope>NUCLEOTIDE SEQUENCE [LARGE SCALE GENOMIC DNA]</scope>
    <source>
        <strain evidence="11">DSM 13965</strain>
    </source>
</reference>
<dbReference type="InterPro" id="IPR008844">
    <property type="entry name" value="Spore_GerAC-like"/>
</dbReference>
<dbReference type="GO" id="GO:0009847">
    <property type="term" value="P:spore germination"/>
    <property type="evidence" value="ECO:0007669"/>
    <property type="project" value="InterPro"/>
</dbReference>
<dbReference type="PROSITE" id="PS51257">
    <property type="entry name" value="PROKAR_LIPOPROTEIN"/>
    <property type="match status" value="1"/>
</dbReference>
<feature type="domain" description="Spore germination GerAC-like C-terminal" evidence="9">
    <location>
        <begin position="312"/>
        <end position="429"/>
    </location>
</feature>
<dbReference type="Pfam" id="PF05504">
    <property type="entry name" value="Spore_GerAC"/>
    <property type="match status" value="1"/>
</dbReference>
<comment type="subcellular location">
    <subcellularLocation>
        <location evidence="1">Membrane</location>
        <topology evidence="1">Lipid-anchor</topology>
    </subcellularLocation>
</comment>
<evidence type="ECO:0000256" key="6">
    <source>
        <dbReference type="ARBA" id="ARBA00023139"/>
    </source>
</evidence>
<evidence type="ECO:0000256" key="7">
    <source>
        <dbReference type="ARBA" id="ARBA00023288"/>
    </source>
</evidence>
<evidence type="ECO:0000256" key="8">
    <source>
        <dbReference type="SAM" id="MobiDB-lite"/>
    </source>
</evidence>
<dbReference type="STRING" id="867903.ThesuDRAFT_01025"/>
<dbReference type="PANTHER" id="PTHR35789:SF1">
    <property type="entry name" value="SPORE GERMINATION PROTEIN B3"/>
    <property type="match status" value="1"/>
</dbReference>
<gene>
    <name evidence="11" type="ORF">ThesuDRAFT_01025</name>
</gene>
<comment type="caution">
    <text evidence="11">The sequence shown here is derived from an EMBL/GenBank/DDBJ whole genome shotgun (WGS) entry which is preliminary data.</text>
</comment>
<feature type="region of interest" description="Disordered" evidence="8">
    <location>
        <begin position="263"/>
        <end position="306"/>
    </location>
</feature>
<sequence>MMMGRGGRWRAGFVLILSALLLGGCWGYNEVNDLAFITVAALDRNPAGRYLWTVAIPVPELVLPASVGGGGAGGPGMSRNTLFRSAPGQTPRMAAESLDRSVPREVRWSFTDHILIGEPAARSGLRPLLEMISRSYRVERKASLYVVRGEAGSLLEALQPALDRSLARSFDALGRKNRPGTIRVVDGNTVLRWLDTPGIDPFLPVVATGRTRDTINPVPAGLALFARDRLVGFLPPPLDEGLIMARGEAHPFTLAVPCPEAAGGGGSVQGAAGPEASGPATGGLGGAGGGAGGGTRGGAGGEAQGVPVQPVVSLRIDRNEARIQVEQAVPPPRVAVEVKLAGTLLEWQCPGGRVDEARAMAVGRAVARQAQRQVRAALEQAAALGADPAGLGTALYRQDPAAWRALEAGWRRELQQLRPAVRVKFHLRSYDLTVSAP</sequence>
<protein>
    <submittedName>
        <fullName evidence="11">Spore germination GerAC family protein</fullName>
    </submittedName>
</protein>
<keyword evidence="4" id="KW-0732">Signal</keyword>
<keyword evidence="12" id="KW-1185">Reference proteome</keyword>
<keyword evidence="3" id="KW-0309">Germination</keyword>
<reference evidence="11" key="2">
    <citation type="submission" date="2012-10" db="EMBL/GenBank/DDBJ databases">
        <title>Improved high-quality draft of Thermaerobacter subterraneus C21, DSM 13965.</title>
        <authorList>
            <consortium name="DOE Joint Genome Institute"/>
            <person name="Eisen J."/>
            <person name="Huntemann M."/>
            <person name="Wei C.-L."/>
            <person name="Han J."/>
            <person name="Detter J.C."/>
            <person name="Han C."/>
            <person name="Tapia R."/>
            <person name="Chen A."/>
            <person name="Kyrpides N."/>
            <person name="Mavromatis K."/>
            <person name="Markowitz V."/>
            <person name="Szeto E."/>
            <person name="Ivanova N."/>
            <person name="Mikhailova N."/>
            <person name="Ovchinnikova G."/>
            <person name="Pagani I."/>
            <person name="Pati A."/>
            <person name="Goodwin L."/>
            <person name="Nordberg H.P."/>
            <person name="Cantor M.N."/>
            <person name="Hua S.X."/>
            <person name="Woyke T."/>
            <person name="Eisen J."/>
            <person name="Klenk H.-P."/>
        </authorList>
    </citation>
    <scope>NUCLEOTIDE SEQUENCE [LARGE SCALE GENOMIC DNA]</scope>
    <source>
        <strain evidence="11">DSM 13965</strain>
    </source>
</reference>
<evidence type="ECO:0000313" key="11">
    <source>
        <dbReference type="EMBL" id="EKP95280.1"/>
    </source>
</evidence>
<evidence type="ECO:0000256" key="1">
    <source>
        <dbReference type="ARBA" id="ARBA00004635"/>
    </source>
</evidence>
<dbReference type="Gene3D" id="3.30.300.210">
    <property type="entry name" value="Nutrient germinant receptor protein C, domain 3"/>
    <property type="match status" value="1"/>
</dbReference>